<dbReference type="EMBL" id="LXHE01000024">
    <property type="protein sequence ID" value="OAU99141.1"/>
    <property type="molecule type" value="Genomic_DNA"/>
</dbReference>
<sequence length="44" mass="5185">MYRLLGSLRIFGQQKARPRDWADLKWIGFYEKIETKLANATLDA</sequence>
<evidence type="ECO:0000313" key="1">
    <source>
        <dbReference type="EMBL" id="OAU99141.1"/>
    </source>
</evidence>
<gene>
    <name evidence="1" type="ORF">AO382_2163</name>
</gene>
<accession>A0A7Z0UWM1</accession>
<name>A0A7Z0UWM1_MORCA</name>
<evidence type="ECO:0000313" key="2">
    <source>
        <dbReference type="Proteomes" id="UP000078446"/>
    </source>
</evidence>
<comment type="caution">
    <text evidence="1">The sequence shown here is derived from an EMBL/GenBank/DDBJ whole genome shotgun (WGS) entry which is preliminary data.</text>
</comment>
<protein>
    <submittedName>
        <fullName evidence="1">Uncharacterized protein</fullName>
    </submittedName>
</protein>
<reference evidence="1 2" key="1">
    <citation type="journal article" date="2016" name="Genome Biol. Evol.">
        <title>Comparative Genomic Analyses of the Moraxella catarrhalis Serosensitive and Seroresistant Lineages Demonstrate Their Independent Evolution.</title>
        <authorList>
            <person name="Earl J.P."/>
            <person name="de Vries S.P."/>
            <person name="Ahmed A."/>
            <person name="Powell E."/>
            <person name="Schultz M.P."/>
            <person name="Hermans P.W."/>
            <person name="Hill D.J."/>
            <person name="Zhou Z."/>
            <person name="Constantinidou C.I."/>
            <person name="Hu F.Z."/>
            <person name="Bootsma H.J."/>
            <person name="Ehrlich G.D."/>
        </authorList>
    </citation>
    <scope>NUCLEOTIDE SEQUENCE [LARGE SCALE GENOMIC DNA]</scope>
    <source>
        <strain evidence="1 2">Z7574</strain>
    </source>
</reference>
<dbReference type="AlphaFoldDB" id="A0A7Z0UWM1"/>
<proteinExistence type="predicted"/>
<organism evidence="1 2">
    <name type="scientific">Moraxella catarrhalis</name>
    <name type="common">Branhamella catarrhalis</name>
    <dbReference type="NCBI Taxonomy" id="480"/>
    <lineage>
        <taxon>Bacteria</taxon>
        <taxon>Pseudomonadati</taxon>
        <taxon>Pseudomonadota</taxon>
        <taxon>Gammaproteobacteria</taxon>
        <taxon>Moraxellales</taxon>
        <taxon>Moraxellaceae</taxon>
        <taxon>Moraxella</taxon>
    </lineage>
</organism>
<dbReference type="Proteomes" id="UP000078446">
    <property type="component" value="Unassembled WGS sequence"/>
</dbReference>